<accession>A0A9P6LLQ5</accession>
<dbReference type="GO" id="GO:0071949">
    <property type="term" value="F:FAD binding"/>
    <property type="evidence" value="ECO:0007669"/>
    <property type="project" value="InterPro"/>
</dbReference>
<keyword evidence="4" id="KW-0274">FAD</keyword>
<evidence type="ECO:0000256" key="4">
    <source>
        <dbReference type="ARBA" id="ARBA00022827"/>
    </source>
</evidence>
<dbReference type="SUPFAM" id="SSF53335">
    <property type="entry name" value="S-adenosyl-L-methionine-dependent methyltransferases"/>
    <property type="match status" value="1"/>
</dbReference>
<protein>
    <submittedName>
        <fullName evidence="8">Uncharacterized protein</fullName>
    </submittedName>
</protein>
<dbReference type="OrthoDB" id="417877at2759"/>
<comment type="cofactor">
    <cofactor evidence="1">
        <name>FAD</name>
        <dbReference type="ChEBI" id="CHEBI:57692"/>
    </cofactor>
</comment>
<reference evidence="8" key="2">
    <citation type="submission" date="2020-11" db="EMBL/GenBank/DDBJ databases">
        <title>Whole genome sequencing of Colletotrichum sp.</title>
        <authorList>
            <person name="Li H."/>
        </authorList>
    </citation>
    <scope>NUCLEOTIDE SEQUENCE</scope>
    <source>
        <strain evidence="8">CkLH20</strain>
    </source>
</reference>
<dbReference type="Proteomes" id="UP000781932">
    <property type="component" value="Unassembled WGS sequence"/>
</dbReference>
<dbReference type="InterPro" id="IPR036188">
    <property type="entry name" value="FAD/NAD-bd_sf"/>
</dbReference>
<sequence length="635" mass="70581">MISPSRKEFEVAIIGGGIAGVTLAISLSKRNVPCTIYEKAGAFTEIGAGLGITPNATRAMKACDLSVYQAFDRVAQPSIRWDFLDGSSPETDDVVQFSLGDNEFGIRGCHRAHFLEGMVESLPAGITRFNKELARVEEPHGPSGKLHMAFSDGSTAEADAIVGCDGIKSRTREVIVGYGHPSTKCSFTNKYCYRGLIPINKGIEILGQDRAMGSNLWFAEKVHIVTYPVAKGTILNAVMHCTSKFDWPSDRQFVLPAQQDDAYADSEGLSPRLRQVVKNMRTVDRWGLFDLGEHPMPAFAKGRICVIGDAAHASTPHQGAGAGFCIEDAAVLASLVADNRVKDRDDIKAAFAAFDACRRQRGHRLVEGSRRAGELYEGRTEVGNDLKEIEREIRMKSREVWEFDINKNIDDGLAELGRRLAVDNEAVDYRQDLATGKMPADFDKQSYWGERFASETNFEWLTPSATFMSIADPYLANLDDSAPILQLGFGTSDLQNHFRHRGFDNVTNVDFEPLAIDRGRMLEKQVFGDVKMRYLVADVTQLHLPDKFDLIVDKSTVDAVSCGGVEPFLRMAEGVRKHLSDDGFWISLSYSFCRFDVEDLPFDVEVIGKIPTPKLKPHDPDVYHWCYLLRPKGFQ</sequence>
<evidence type="ECO:0000259" key="7">
    <source>
        <dbReference type="Pfam" id="PF08241"/>
    </source>
</evidence>
<comment type="similarity">
    <text evidence="2">Belongs to the paxM FAD-dependent monooxygenase family.</text>
</comment>
<name>A0A9P6LLQ5_9PEZI</name>
<evidence type="ECO:0000256" key="3">
    <source>
        <dbReference type="ARBA" id="ARBA00022630"/>
    </source>
</evidence>
<dbReference type="GO" id="GO:0016491">
    <property type="term" value="F:oxidoreductase activity"/>
    <property type="evidence" value="ECO:0007669"/>
    <property type="project" value="UniProtKB-KW"/>
</dbReference>
<dbReference type="Gene3D" id="3.50.50.60">
    <property type="entry name" value="FAD/NAD(P)-binding domain"/>
    <property type="match status" value="1"/>
</dbReference>
<dbReference type="InterPro" id="IPR013216">
    <property type="entry name" value="Methyltransf_11"/>
</dbReference>
<reference evidence="8" key="1">
    <citation type="submission" date="2020-03" db="EMBL/GenBank/DDBJ databases">
        <authorList>
            <person name="He L."/>
        </authorList>
    </citation>
    <scope>NUCLEOTIDE SEQUENCE</scope>
    <source>
        <strain evidence="8">CkLH20</strain>
    </source>
</reference>
<dbReference type="Gene3D" id="3.40.50.150">
    <property type="entry name" value="Vaccinia Virus protein VP39"/>
    <property type="match status" value="1"/>
</dbReference>
<dbReference type="SUPFAM" id="SSF51905">
    <property type="entry name" value="FAD/NAD(P)-binding domain"/>
    <property type="match status" value="1"/>
</dbReference>
<dbReference type="EMBL" id="JAATWM020000016">
    <property type="protein sequence ID" value="KAF9876827.1"/>
    <property type="molecule type" value="Genomic_DNA"/>
</dbReference>
<keyword evidence="5" id="KW-0560">Oxidoreductase</keyword>
<evidence type="ECO:0000256" key="1">
    <source>
        <dbReference type="ARBA" id="ARBA00001974"/>
    </source>
</evidence>
<dbReference type="RefSeq" id="XP_038746288.1">
    <property type="nucleotide sequence ID" value="XM_038888391.1"/>
</dbReference>
<dbReference type="PANTHER" id="PTHR46720:SF3">
    <property type="entry name" value="FAD-BINDING DOMAIN-CONTAINING PROTEIN-RELATED"/>
    <property type="match status" value="1"/>
</dbReference>
<dbReference type="PANTHER" id="PTHR46720">
    <property type="entry name" value="HYDROXYLASE, PUTATIVE (AFU_ORTHOLOGUE AFUA_3G01460)-RELATED"/>
    <property type="match status" value="1"/>
</dbReference>
<evidence type="ECO:0000256" key="2">
    <source>
        <dbReference type="ARBA" id="ARBA00007992"/>
    </source>
</evidence>
<dbReference type="PRINTS" id="PR00420">
    <property type="entry name" value="RNGMNOXGNASE"/>
</dbReference>
<dbReference type="GO" id="GO:0044550">
    <property type="term" value="P:secondary metabolite biosynthetic process"/>
    <property type="evidence" value="ECO:0007669"/>
    <property type="project" value="TreeGrafter"/>
</dbReference>
<evidence type="ECO:0000313" key="9">
    <source>
        <dbReference type="Proteomes" id="UP000781932"/>
    </source>
</evidence>
<dbReference type="Pfam" id="PF01494">
    <property type="entry name" value="FAD_binding_3"/>
    <property type="match status" value="1"/>
</dbReference>
<dbReference type="GO" id="GO:0008757">
    <property type="term" value="F:S-adenosylmethionine-dependent methyltransferase activity"/>
    <property type="evidence" value="ECO:0007669"/>
    <property type="project" value="InterPro"/>
</dbReference>
<dbReference type="CDD" id="cd02440">
    <property type="entry name" value="AdoMet_MTases"/>
    <property type="match status" value="1"/>
</dbReference>
<evidence type="ECO:0000256" key="5">
    <source>
        <dbReference type="ARBA" id="ARBA00023002"/>
    </source>
</evidence>
<evidence type="ECO:0000259" key="6">
    <source>
        <dbReference type="Pfam" id="PF01494"/>
    </source>
</evidence>
<proteinExistence type="inferred from homology"/>
<evidence type="ECO:0000313" key="8">
    <source>
        <dbReference type="EMBL" id="KAF9876827.1"/>
    </source>
</evidence>
<keyword evidence="3" id="KW-0285">Flavoprotein</keyword>
<gene>
    <name evidence="8" type="ORF">CkaCkLH20_05673</name>
</gene>
<keyword evidence="9" id="KW-1185">Reference proteome</keyword>
<dbReference type="Pfam" id="PF08241">
    <property type="entry name" value="Methyltransf_11"/>
    <property type="match status" value="1"/>
</dbReference>
<comment type="caution">
    <text evidence="8">The sequence shown here is derived from an EMBL/GenBank/DDBJ whole genome shotgun (WGS) entry which is preliminary data.</text>
</comment>
<dbReference type="AlphaFoldDB" id="A0A9P6LLQ5"/>
<dbReference type="InterPro" id="IPR002938">
    <property type="entry name" value="FAD-bd"/>
</dbReference>
<feature type="domain" description="FAD-binding" evidence="6">
    <location>
        <begin position="9"/>
        <end position="337"/>
    </location>
</feature>
<dbReference type="InterPro" id="IPR051104">
    <property type="entry name" value="FAD_monoxygenase"/>
</dbReference>
<organism evidence="8 9">
    <name type="scientific">Colletotrichum karsti</name>
    <dbReference type="NCBI Taxonomy" id="1095194"/>
    <lineage>
        <taxon>Eukaryota</taxon>
        <taxon>Fungi</taxon>
        <taxon>Dikarya</taxon>
        <taxon>Ascomycota</taxon>
        <taxon>Pezizomycotina</taxon>
        <taxon>Sordariomycetes</taxon>
        <taxon>Hypocreomycetidae</taxon>
        <taxon>Glomerellales</taxon>
        <taxon>Glomerellaceae</taxon>
        <taxon>Colletotrichum</taxon>
        <taxon>Colletotrichum boninense species complex</taxon>
    </lineage>
</organism>
<dbReference type="GeneID" id="62161465"/>
<feature type="domain" description="Methyltransferase type 11" evidence="7">
    <location>
        <begin position="485"/>
        <end position="557"/>
    </location>
</feature>
<dbReference type="InterPro" id="IPR029063">
    <property type="entry name" value="SAM-dependent_MTases_sf"/>
</dbReference>